<protein>
    <recommendedName>
        <fullName evidence="1">DUF6891 domain-containing protein</fullName>
    </recommendedName>
</protein>
<name>A0A0K8PBN3_STRAJ</name>
<accession>A0A0K8PBN3</accession>
<dbReference type="AlphaFoldDB" id="A0A0K8PBN3"/>
<dbReference type="Proteomes" id="UP000053859">
    <property type="component" value="Unassembled WGS sequence"/>
</dbReference>
<evidence type="ECO:0000313" key="2">
    <source>
        <dbReference type="EMBL" id="GAP45285.1"/>
    </source>
</evidence>
<dbReference type="EMBL" id="DF968185">
    <property type="protein sequence ID" value="GAP45285.1"/>
    <property type="molecule type" value="Genomic_DNA"/>
</dbReference>
<organism evidence="2 3">
    <name type="scientific">Streptomyces azureus</name>
    <dbReference type="NCBI Taxonomy" id="146537"/>
    <lineage>
        <taxon>Bacteria</taxon>
        <taxon>Bacillati</taxon>
        <taxon>Actinomycetota</taxon>
        <taxon>Actinomycetes</taxon>
        <taxon>Kitasatosporales</taxon>
        <taxon>Streptomycetaceae</taxon>
        <taxon>Streptomyces</taxon>
    </lineage>
</organism>
<dbReference type="Pfam" id="PF21831">
    <property type="entry name" value="DUF6891"/>
    <property type="match status" value="1"/>
</dbReference>
<dbReference type="PATRIC" id="fig|146537.3.peg.17"/>
<reference evidence="2" key="1">
    <citation type="journal article" date="2015" name="Genome Announc.">
        <title>Draft Genome Sequence of Thiostrepton-Producing Streptomyces azureus ATCC 14921.</title>
        <authorList>
            <person name="Sakihara K."/>
            <person name="Maeda J."/>
            <person name="Tashiro K."/>
            <person name="Fujino Y."/>
            <person name="Kuhara S."/>
            <person name="Ohshima T."/>
            <person name="Ogata S."/>
            <person name="Doi K."/>
        </authorList>
    </citation>
    <scope>NUCLEOTIDE SEQUENCE [LARGE SCALE GENOMIC DNA]</scope>
    <source>
        <strain evidence="2">ATCC14921</strain>
    </source>
</reference>
<sequence length="311" mass="34139">MKIDGGLPVKVMTESGQTYARVSARQLRELVERIGGDDDHFLVVQRIPDRPLVFIQTARDADGAYDLQHRTGRVPHMWVTRATDPGLVAEVMARWARQEDDWDAGVAWEREEFGLPEEAPALAPEAAARAEGHVRDMLQDGYLGIDAMIRETVYLMGGREGASPVSQAQAREIVERLWLDRLGEQQTWAEPTDPDRLEQAFATLEDDGIVAREDFTCCRGCGMSEIGAEADGKPGVRGFVFFHHQCTRGAAQGHGLSLYYGGFDGSEETTKAVGHEVVAALAAAGLSARWDGDPGKAIDVAPLEWRKRLVG</sequence>
<dbReference type="RefSeq" id="WP_059413676.1">
    <property type="nucleotide sequence ID" value="NZ_DF968185.1"/>
</dbReference>
<keyword evidence="3" id="KW-1185">Reference proteome</keyword>
<evidence type="ECO:0000313" key="3">
    <source>
        <dbReference type="Proteomes" id="UP000053859"/>
    </source>
</evidence>
<evidence type="ECO:0000259" key="1">
    <source>
        <dbReference type="Pfam" id="PF21831"/>
    </source>
</evidence>
<dbReference type="OrthoDB" id="5515732at2"/>
<gene>
    <name evidence="2" type="ORF">SAZU_0014</name>
</gene>
<dbReference type="InterPro" id="IPR054186">
    <property type="entry name" value="DUF6891"/>
</dbReference>
<feature type="domain" description="DUF6891" evidence="1">
    <location>
        <begin position="125"/>
        <end position="309"/>
    </location>
</feature>
<proteinExistence type="predicted"/>